<dbReference type="GO" id="GO:0004222">
    <property type="term" value="F:metalloendopeptidase activity"/>
    <property type="evidence" value="ECO:0007669"/>
    <property type="project" value="TreeGrafter"/>
</dbReference>
<dbReference type="FunFam" id="3.30.830.10:FF:000005">
    <property type="entry name" value="nardilysin isoform X1"/>
    <property type="match status" value="1"/>
</dbReference>
<evidence type="ECO:0000256" key="6">
    <source>
        <dbReference type="ARBA" id="ARBA00023049"/>
    </source>
</evidence>
<dbReference type="Pfam" id="PF05193">
    <property type="entry name" value="Peptidase_M16_C"/>
    <property type="match status" value="1"/>
</dbReference>
<dbReference type="GO" id="GO:0005829">
    <property type="term" value="C:cytosol"/>
    <property type="evidence" value="ECO:0007669"/>
    <property type="project" value="TreeGrafter"/>
</dbReference>
<dbReference type="RefSeq" id="XP_002547816.1">
    <property type="nucleotide sequence ID" value="XM_002547770.1"/>
</dbReference>
<evidence type="ECO:0008006" key="13">
    <source>
        <dbReference type="Google" id="ProtNLM"/>
    </source>
</evidence>
<accession>C5M5E5</accession>
<dbReference type="EMBL" id="GG692396">
    <property type="protein sequence ID" value="EER35261.1"/>
    <property type="molecule type" value="Genomic_DNA"/>
</dbReference>
<dbReference type="InterPro" id="IPR054734">
    <property type="entry name" value="PqqF-like_C_4"/>
</dbReference>
<dbReference type="STRING" id="294747.C5M5E5"/>
<evidence type="ECO:0000259" key="9">
    <source>
        <dbReference type="Pfam" id="PF16187"/>
    </source>
</evidence>
<keyword evidence="2" id="KW-0645">Protease</keyword>
<keyword evidence="12" id="KW-1185">Reference proteome</keyword>
<evidence type="ECO:0000259" key="10">
    <source>
        <dbReference type="Pfam" id="PF22456"/>
    </source>
</evidence>
<dbReference type="VEuPathDB" id="FungiDB:CTRG_02123"/>
<dbReference type="Proteomes" id="UP000002037">
    <property type="component" value="Unassembled WGS sequence"/>
</dbReference>
<evidence type="ECO:0000313" key="12">
    <source>
        <dbReference type="Proteomes" id="UP000002037"/>
    </source>
</evidence>
<dbReference type="HOGENOM" id="CLU_004639_1_1_1"/>
<dbReference type="GO" id="GO:0043171">
    <property type="term" value="P:peptide catabolic process"/>
    <property type="evidence" value="ECO:0007669"/>
    <property type="project" value="TreeGrafter"/>
</dbReference>
<dbReference type="InterPro" id="IPR007863">
    <property type="entry name" value="Peptidase_M16_C"/>
</dbReference>
<name>C5M5E5_CANTT</name>
<feature type="domain" description="Peptidase M16 C-terminal" evidence="8">
    <location>
        <begin position="200"/>
        <end position="378"/>
    </location>
</feature>
<dbReference type="PANTHER" id="PTHR43690:SF18">
    <property type="entry name" value="INSULIN-DEGRADING ENZYME-RELATED"/>
    <property type="match status" value="1"/>
</dbReference>
<dbReference type="MEROPS" id="M16.008"/>
<evidence type="ECO:0000256" key="3">
    <source>
        <dbReference type="ARBA" id="ARBA00022723"/>
    </source>
</evidence>
<dbReference type="GO" id="GO:0051603">
    <property type="term" value="P:proteolysis involved in protein catabolic process"/>
    <property type="evidence" value="ECO:0007669"/>
    <property type="project" value="TreeGrafter"/>
</dbReference>
<feature type="domain" description="Peptidase M16 middle/third" evidence="9">
    <location>
        <begin position="386"/>
        <end position="667"/>
    </location>
</feature>
<dbReference type="OrthoDB" id="952271at2759"/>
<dbReference type="Pfam" id="PF22456">
    <property type="entry name" value="PqqF-like_C_4"/>
    <property type="match status" value="1"/>
</dbReference>
<keyword evidence="5" id="KW-0862">Zinc</keyword>
<dbReference type="InterPro" id="IPR011249">
    <property type="entry name" value="Metalloenz_LuxS/M16"/>
</dbReference>
<dbReference type="Pfam" id="PF16187">
    <property type="entry name" value="Peptidase_M16_M"/>
    <property type="match status" value="1"/>
</dbReference>
<gene>
    <name evidence="11" type="ORF">CTRG_02123</name>
</gene>
<evidence type="ECO:0000256" key="2">
    <source>
        <dbReference type="ARBA" id="ARBA00022670"/>
    </source>
</evidence>
<dbReference type="GO" id="GO:0046872">
    <property type="term" value="F:metal ion binding"/>
    <property type="evidence" value="ECO:0007669"/>
    <property type="project" value="UniProtKB-KW"/>
</dbReference>
<dbReference type="PANTHER" id="PTHR43690">
    <property type="entry name" value="NARDILYSIN"/>
    <property type="match status" value="1"/>
</dbReference>
<dbReference type="InterPro" id="IPR032632">
    <property type="entry name" value="Peptidase_M16_M"/>
</dbReference>
<dbReference type="SUPFAM" id="SSF63411">
    <property type="entry name" value="LuxS/MPP-like metallohydrolase"/>
    <property type="match status" value="4"/>
</dbReference>
<sequence length="1049" mass="120801">MTNQFTVLADNPVIEKPLLDDRSYRLVKLKDNNLTVLLISDPTADKSAASLDVRVGSFADKQYGISGLAHFCEHLLFMGTEKYPKENEYSNYLSKHSGHSNAYTAAEHTNYYFQVGSDYLEGALDRFAQFFISPLFSKTCQDREINAVDSENKKNLQNDNWRLFQLDKATSNPSHPYNGFSTGNFETLHVDPLSRGLDVREILIEFYTQHYSANLMNLVILGKEDLDTLSDWAIEKFSDIPNKDYPGANYNGELIYKPEQLGQLIKAAPINDDHKLELSFMIPDDMETYWDSKPQKYFSHLLGHESKGSLAYYLKQKGLCTELSAGGMKICQGCSLFYIEIQLTPKGLEQWEDIIKCTLENVRFVTEDKPQKWIWKEIEEMAQINFRFKQKAEASSTVSGLSSKLYKFDRLIPPKYLLSDSITRTFAPEAIKKYGQYLTADNLRVSLVSQTLTGLHKVEKWYKTKYAVEPIPAELLTPVSSKIDFHYPDANEFIPTDFKVLASGHGSTAVAPHVISTTNKMNVWFKQDQTFKVPKGTIQIAAHLPSSNSDVLTSVLTSLSIELFNEAINDVNYYAQLVGMRATVHTWRDGFVIKVSGYNDKLDVLLEHVLSELFAFKPSESSFESIKYKLLNNWKTFLFKDPFRQIGVQILHLLNDKLYFQDDKIKALEGVTFEQLQRHFRDTIWEEGVFAEVLVHGNFDITKARAIKDTINDSIKHIKPWMEEYDEEKFHLEGYVFEPEEVIRYEMSLKDEANINSCIEYYIQIAPNADDLKLRVLTDLFCTVIKEPCFDQLRTKEQLGYVVFSGIHLGRTSLGFRILIQSERTCDYLQYRIEEFLNSFGNFVNNELTTEDFIKFKHALKNIKLTKLKHLSEETGRLWSSIVDGYYDFDGRTRQVEVLEDITKAEFIEFFNSYIARNDKTGKLITFLKSQNPIEFTVSKRLQSAIVNYLYRHGITVDHEFIQGLVKEFEDHKDLAKTIEQLHGEIKTADKDELFHEVSKRLNNPVPDGYPSGELVLNHEQFRKSHKLGGKPKPVNPLVGFLYNDQLHL</sequence>
<dbReference type="FunFam" id="3.30.830.10:FF:000004">
    <property type="entry name" value="Putative insulin-degrading enzyme"/>
    <property type="match status" value="1"/>
</dbReference>
<evidence type="ECO:0000256" key="5">
    <source>
        <dbReference type="ARBA" id="ARBA00022833"/>
    </source>
</evidence>
<dbReference type="eggNOG" id="KOG0959">
    <property type="taxonomic scope" value="Eukaryota"/>
</dbReference>
<keyword evidence="3" id="KW-0479">Metal-binding</keyword>
<organism evidence="11 12">
    <name type="scientific">Candida tropicalis (strain ATCC MYA-3404 / T1)</name>
    <name type="common">Yeast</name>
    <dbReference type="NCBI Taxonomy" id="294747"/>
    <lineage>
        <taxon>Eukaryota</taxon>
        <taxon>Fungi</taxon>
        <taxon>Dikarya</taxon>
        <taxon>Ascomycota</taxon>
        <taxon>Saccharomycotina</taxon>
        <taxon>Pichiomycetes</taxon>
        <taxon>Debaryomycetaceae</taxon>
        <taxon>Candida/Lodderomyces clade</taxon>
        <taxon>Candida</taxon>
    </lineage>
</organism>
<keyword evidence="6" id="KW-0482">Metalloprotease</keyword>
<evidence type="ECO:0000259" key="8">
    <source>
        <dbReference type="Pfam" id="PF05193"/>
    </source>
</evidence>
<feature type="domain" description="Coenzyme PQQ synthesis protein F-like C-terminal lobe" evidence="10">
    <location>
        <begin position="781"/>
        <end position="879"/>
    </location>
</feature>
<dbReference type="AlphaFoldDB" id="C5M5E5"/>
<evidence type="ECO:0000259" key="7">
    <source>
        <dbReference type="Pfam" id="PF00675"/>
    </source>
</evidence>
<comment type="similarity">
    <text evidence="1">Belongs to the peptidase M16 family.</text>
</comment>
<dbReference type="InterPro" id="IPR011765">
    <property type="entry name" value="Pept_M16_N"/>
</dbReference>
<dbReference type="Gene3D" id="3.30.830.10">
    <property type="entry name" value="Metalloenzyme, LuxS/M16 peptidase-like"/>
    <property type="match status" value="4"/>
</dbReference>
<dbReference type="InterPro" id="IPR050626">
    <property type="entry name" value="Peptidase_M16"/>
</dbReference>
<feature type="domain" description="Peptidase M16 N-terminal" evidence="7">
    <location>
        <begin position="36"/>
        <end position="173"/>
    </location>
</feature>
<dbReference type="GO" id="GO:0005739">
    <property type="term" value="C:mitochondrion"/>
    <property type="evidence" value="ECO:0007669"/>
    <property type="project" value="TreeGrafter"/>
</dbReference>
<evidence type="ECO:0000256" key="4">
    <source>
        <dbReference type="ARBA" id="ARBA00022801"/>
    </source>
</evidence>
<evidence type="ECO:0000256" key="1">
    <source>
        <dbReference type="ARBA" id="ARBA00007261"/>
    </source>
</evidence>
<protein>
    <recommendedName>
        <fullName evidence="13">A-factor-processing enzyme</fullName>
    </recommendedName>
</protein>
<dbReference type="GeneID" id="8296244"/>
<evidence type="ECO:0000313" key="11">
    <source>
        <dbReference type="EMBL" id="EER35261.1"/>
    </source>
</evidence>
<dbReference type="Pfam" id="PF00675">
    <property type="entry name" value="Peptidase_M16"/>
    <property type="match status" value="1"/>
</dbReference>
<proteinExistence type="inferred from homology"/>
<keyword evidence="4" id="KW-0378">Hydrolase</keyword>
<reference evidence="11 12" key="1">
    <citation type="journal article" date="2009" name="Nature">
        <title>Evolution of pathogenicity and sexual reproduction in eight Candida genomes.</title>
        <authorList>
            <person name="Butler G."/>
            <person name="Rasmussen M.D."/>
            <person name="Lin M.F."/>
            <person name="Santos M.A."/>
            <person name="Sakthikumar S."/>
            <person name="Munro C.A."/>
            <person name="Rheinbay E."/>
            <person name="Grabherr M."/>
            <person name="Forche A."/>
            <person name="Reedy J.L."/>
            <person name="Agrafioti I."/>
            <person name="Arnaud M.B."/>
            <person name="Bates S."/>
            <person name="Brown A.J."/>
            <person name="Brunke S."/>
            <person name="Costanzo M.C."/>
            <person name="Fitzpatrick D.A."/>
            <person name="de Groot P.W."/>
            <person name="Harris D."/>
            <person name="Hoyer L.L."/>
            <person name="Hube B."/>
            <person name="Klis F.M."/>
            <person name="Kodira C."/>
            <person name="Lennard N."/>
            <person name="Logue M.E."/>
            <person name="Martin R."/>
            <person name="Neiman A.M."/>
            <person name="Nikolaou E."/>
            <person name="Quail M.A."/>
            <person name="Quinn J."/>
            <person name="Santos M.C."/>
            <person name="Schmitzberger F.F."/>
            <person name="Sherlock G."/>
            <person name="Shah P."/>
            <person name="Silverstein K.A."/>
            <person name="Skrzypek M.S."/>
            <person name="Soll D."/>
            <person name="Staggs R."/>
            <person name="Stansfield I."/>
            <person name="Stumpf M.P."/>
            <person name="Sudbery P.E."/>
            <person name="Srikantha T."/>
            <person name="Zeng Q."/>
            <person name="Berman J."/>
            <person name="Berriman M."/>
            <person name="Heitman J."/>
            <person name="Gow N.A."/>
            <person name="Lorenz M.C."/>
            <person name="Birren B.W."/>
            <person name="Kellis M."/>
            <person name="Cuomo C.A."/>
        </authorList>
    </citation>
    <scope>NUCLEOTIDE SEQUENCE [LARGE SCALE GENOMIC DNA]</scope>
    <source>
        <strain evidence="12">ATCC MYA-3404 / T1</strain>
    </source>
</reference>
<dbReference type="KEGG" id="ctp:CTRG_02123"/>